<dbReference type="VEuPathDB" id="ToxoDB:ENH_00080320"/>
<organism evidence="1 2">
    <name type="scientific">Eimeria necatrix</name>
    <dbReference type="NCBI Taxonomy" id="51315"/>
    <lineage>
        <taxon>Eukaryota</taxon>
        <taxon>Sar</taxon>
        <taxon>Alveolata</taxon>
        <taxon>Apicomplexa</taxon>
        <taxon>Conoidasida</taxon>
        <taxon>Coccidia</taxon>
        <taxon>Eucoccidiorida</taxon>
        <taxon>Eimeriorina</taxon>
        <taxon>Eimeriidae</taxon>
        <taxon>Eimeria</taxon>
    </lineage>
</organism>
<dbReference type="EMBL" id="HG723010">
    <property type="protein sequence ID" value="CDJ64752.1"/>
    <property type="molecule type" value="Genomic_DNA"/>
</dbReference>
<dbReference type="GeneID" id="25478161"/>
<evidence type="ECO:0000313" key="1">
    <source>
        <dbReference type="EMBL" id="CDJ64752.1"/>
    </source>
</evidence>
<dbReference type="AlphaFoldDB" id="U6MKI2"/>
<dbReference type="Proteomes" id="UP000030754">
    <property type="component" value="Unassembled WGS sequence"/>
</dbReference>
<evidence type="ECO:0000313" key="2">
    <source>
        <dbReference type="Proteomes" id="UP000030754"/>
    </source>
</evidence>
<proteinExistence type="predicted"/>
<sequence>MFLLFPDASHSRFRFAETKSKIDLMTFVTNVFFPAQEPAEYKRLFKKGGCPRWMLDPRLGPPQLAADWLPAPGWSYDVPHQTIVFASSQEAREPPHAFPFNLFLPRRVSSRFALMKRDFFCQGTQIQSSISLHGATEAGLLFRGVGERNFWAVLLRLGGGVSLVRVKNGERINLGSIGAFRVQTQGAAGLLAGGGLAKFRGTFVGSSFLHKSHF</sequence>
<dbReference type="RefSeq" id="XP_013433219.1">
    <property type="nucleotide sequence ID" value="XM_013577765.1"/>
</dbReference>
<dbReference type="OrthoDB" id="368904at2759"/>
<gene>
    <name evidence="1" type="ORF">ENH_00080320</name>
</gene>
<reference evidence="1" key="2">
    <citation type="submission" date="2013-10" db="EMBL/GenBank/DDBJ databases">
        <authorList>
            <person name="Aslett M."/>
        </authorList>
    </citation>
    <scope>NUCLEOTIDE SEQUENCE [LARGE SCALE GENOMIC DNA]</scope>
    <source>
        <strain evidence="1">Houghton</strain>
    </source>
</reference>
<accession>U6MKI2</accession>
<keyword evidence="2" id="KW-1185">Reference proteome</keyword>
<protein>
    <submittedName>
        <fullName evidence="1">Uncharacterized protein</fullName>
    </submittedName>
</protein>
<name>U6MKI2_9EIME</name>
<reference evidence="1" key="1">
    <citation type="submission" date="2013-10" db="EMBL/GenBank/DDBJ databases">
        <title>Genomic analysis of the causative agents of coccidiosis in chickens.</title>
        <authorList>
            <person name="Reid A.J."/>
            <person name="Blake D."/>
            <person name="Billington K."/>
            <person name="Browne H."/>
            <person name="Dunn M."/>
            <person name="Hung S."/>
            <person name="Kawahara F."/>
            <person name="Miranda-Saavedra D."/>
            <person name="Mourier T."/>
            <person name="Nagra H."/>
            <person name="Otto T.D."/>
            <person name="Rawlings N."/>
            <person name="Sanchez A."/>
            <person name="Sanders M."/>
            <person name="Subramaniam C."/>
            <person name="Tay Y."/>
            <person name="Dear P."/>
            <person name="Doerig C."/>
            <person name="Gruber A."/>
            <person name="Parkinson J."/>
            <person name="Shirley M."/>
            <person name="Wan K.L."/>
            <person name="Berriman M."/>
            <person name="Tomley F."/>
            <person name="Pain A."/>
        </authorList>
    </citation>
    <scope>NUCLEOTIDE SEQUENCE [LARGE SCALE GENOMIC DNA]</scope>
    <source>
        <strain evidence="1">Houghton</strain>
    </source>
</reference>